<dbReference type="InterPro" id="IPR020471">
    <property type="entry name" value="AKR"/>
</dbReference>
<proteinExistence type="inferred from homology"/>
<gene>
    <name evidence="5" type="ORF">M4486_06345</name>
</gene>
<dbReference type="InterPro" id="IPR018170">
    <property type="entry name" value="Aldo/ket_reductase_CS"/>
</dbReference>
<dbReference type="PROSITE" id="PS00062">
    <property type="entry name" value="ALDOKETO_REDUCTASE_2"/>
    <property type="match status" value="1"/>
</dbReference>
<dbReference type="Proteomes" id="UP001055868">
    <property type="component" value="Chromosome"/>
</dbReference>
<keyword evidence="2" id="KW-0521">NADP</keyword>
<evidence type="ECO:0000256" key="2">
    <source>
        <dbReference type="ARBA" id="ARBA00022857"/>
    </source>
</evidence>
<feature type="domain" description="NADP-dependent oxidoreductase" evidence="4">
    <location>
        <begin position="17"/>
        <end position="258"/>
    </location>
</feature>
<sequence>MTIPALELRDGSRIPQLGFGVWQITGRRTVPTVAAALEAGYRHVDTAAAYGNERGVGEAIRGSGIQREDLFVTTKLDTSDMGRARAALEESLEELGLEQVDLYLIHWPVPRHRLRFDAWEAMQRAQADGLVRSIGVSNFTEKYLQELVDLGGAVPAVNQVEYHPGYQQRRLQQFAAEHGIATEAYSPLGMGSGPKNEAVARIADTYSRTPAQVILRWHLQQGRIAIPKTATASRIVENFAVTGFQLSADDMAAIDSLDTGRYVGWDPEHV</sequence>
<reference evidence="5" key="1">
    <citation type="submission" date="2022-05" db="EMBL/GenBank/DDBJ databases">
        <title>Genomic analysis of Brachybacterium sp. CBA3104.</title>
        <authorList>
            <person name="Roh S.W."/>
            <person name="Kim Y.B."/>
            <person name="Kim Y."/>
        </authorList>
    </citation>
    <scope>NUCLEOTIDE SEQUENCE</scope>
    <source>
        <strain evidence="5">CBA3104</strain>
    </source>
</reference>
<dbReference type="PROSITE" id="PS00063">
    <property type="entry name" value="ALDOKETO_REDUCTASE_3"/>
    <property type="match status" value="1"/>
</dbReference>
<evidence type="ECO:0000256" key="1">
    <source>
        <dbReference type="ARBA" id="ARBA00007905"/>
    </source>
</evidence>
<dbReference type="Gene3D" id="3.20.20.100">
    <property type="entry name" value="NADP-dependent oxidoreductase domain"/>
    <property type="match status" value="1"/>
</dbReference>
<accession>A0ABY4N8P2</accession>
<dbReference type="EMBL" id="CP097218">
    <property type="protein sequence ID" value="UQN30912.1"/>
    <property type="molecule type" value="Genomic_DNA"/>
</dbReference>
<dbReference type="SUPFAM" id="SSF51430">
    <property type="entry name" value="NAD(P)-linked oxidoreductase"/>
    <property type="match status" value="1"/>
</dbReference>
<dbReference type="PANTHER" id="PTHR43827">
    <property type="entry name" value="2,5-DIKETO-D-GLUCONIC ACID REDUCTASE"/>
    <property type="match status" value="1"/>
</dbReference>
<dbReference type="PRINTS" id="PR00069">
    <property type="entry name" value="ALDKETRDTASE"/>
</dbReference>
<organism evidence="5 6">
    <name type="scientific">Brachybacterium kimchii</name>
    <dbReference type="NCBI Taxonomy" id="2942909"/>
    <lineage>
        <taxon>Bacteria</taxon>
        <taxon>Bacillati</taxon>
        <taxon>Actinomycetota</taxon>
        <taxon>Actinomycetes</taxon>
        <taxon>Micrococcales</taxon>
        <taxon>Dermabacteraceae</taxon>
        <taxon>Brachybacterium</taxon>
    </lineage>
</organism>
<keyword evidence="6" id="KW-1185">Reference proteome</keyword>
<evidence type="ECO:0000259" key="4">
    <source>
        <dbReference type="Pfam" id="PF00248"/>
    </source>
</evidence>
<dbReference type="InterPro" id="IPR036812">
    <property type="entry name" value="NAD(P)_OxRdtase_dom_sf"/>
</dbReference>
<dbReference type="InterPro" id="IPR023210">
    <property type="entry name" value="NADP_OxRdtase_dom"/>
</dbReference>
<dbReference type="Pfam" id="PF00248">
    <property type="entry name" value="Aldo_ket_red"/>
    <property type="match status" value="1"/>
</dbReference>
<name>A0ABY4N8P2_9MICO</name>
<evidence type="ECO:0000313" key="6">
    <source>
        <dbReference type="Proteomes" id="UP001055868"/>
    </source>
</evidence>
<dbReference type="PANTHER" id="PTHR43827:SF3">
    <property type="entry name" value="NADP-DEPENDENT OXIDOREDUCTASE DOMAIN-CONTAINING PROTEIN"/>
    <property type="match status" value="1"/>
</dbReference>
<comment type="similarity">
    <text evidence="1">Belongs to the aldo/keto reductase family.</text>
</comment>
<evidence type="ECO:0000313" key="5">
    <source>
        <dbReference type="EMBL" id="UQN30912.1"/>
    </source>
</evidence>
<protein>
    <submittedName>
        <fullName evidence="5">Aldo/keto reductase</fullName>
    </submittedName>
</protein>
<evidence type="ECO:0000256" key="3">
    <source>
        <dbReference type="ARBA" id="ARBA00023002"/>
    </source>
</evidence>
<dbReference type="PROSITE" id="PS00798">
    <property type="entry name" value="ALDOKETO_REDUCTASE_1"/>
    <property type="match status" value="1"/>
</dbReference>
<dbReference type="PIRSF" id="PIRSF000097">
    <property type="entry name" value="AKR"/>
    <property type="match status" value="1"/>
</dbReference>
<keyword evidence="3" id="KW-0560">Oxidoreductase</keyword>
<dbReference type="RefSeq" id="WP_249480311.1">
    <property type="nucleotide sequence ID" value="NZ_CP097218.1"/>
</dbReference>